<dbReference type="Pfam" id="PF02777">
    <property type="entry name" value="Sod_Fe_C"/>
    <property type="match status" value="1"/>
</dbReference>
<comment type="function">
    <text evidence="6">Destroys radicals which are normally produced within the cells and which are toxic to biological systems.</text>
</comment>
<feature type="binding site" evidence="5">
    <location>
        <position position="209"/>
    </location>
    <ligand>
        <name>Mn(2+)</name>
        <dbReference type="ChEBI" id="CHEBI:29035"/>
    </ligand>
</feature>
<dbReference type="PIRSF" id="PIRSF000349">
    <property type="entry name" value="SODismutase"/>
    <property type="match status" value="1"/>
</dbReference>
<feature type="binding site" evidence="5">
    <location>
        <position position="70"/>
    </location>
    <ligand>
        <name>Mn(2+)</name>
        <dbReference type="ChEBI" id="CHEBI:29035"/>
    </ligand>
</feature>
<dbReference type="EC" id="1.15.1.1" evidence="2 6"/>
<evidence type="ECO:0000256" key="4">
    <source>
        <dbReference type="ARBA" id="ARBA00023002"/>
    </source>
</evidence>
<dbReference type="AlphaFoldDB" id="A0A518BZZ0"/>
<feature type="chain" id="PRO_5021965778" description="Superoxide dismutase" evidence="7">
    <location>
        <begin position="22"/>
        <end position="244"/>
    </location>
</feature>
<dbReference type="FunFam" id="1.10.287.990:FF:000001">
    <property type="entry name" value="Superoxide dismutase"/>
    <property type="match status" value="1"/>
</dbReference>
<evidence type="ECO:0000256" key="5">
    <source>
        <dbReference type="PIRSR" id="PIRSR000349-1"/>
    </source>
</evidence>
<dbReference type="FunFam" id="3.55.40.20:FF:000004">
    <property type="entry name" value="Superoxide dismutase [Fe]"/>
    <property type="match status" value="1"/>
</dbReference>
<dbReference type="KEGG" id="mcad:Pan265_23880"/>
<evidence type="ECO:0000256" key="6">
    <source>
        <dbReference type="RuleBase" id="RU000414"/>
    </source>
</evidence>
<dbReference type="RefSeq" id="WP_236254399.1">
    <property type="nucleotide sequence ID" value="NZ_CP036280.1"/>
</dbReference>
<evidence type="ECO:0000259" key="8">
    <source>
        <dbReference type="Pfam" id="PF00081"/>
    </source>
</evidence>
<gene>
    <name evidence="10" type="primary">sodA_2</name>
    <name evidence="10" type="ORF">Pan265_23880</name>
</gene>
<organism evidence="10 11">
    <name type="scientific">Mucisphaera calidilacus</name>
    <dbReference type="NCBI Taxonomy" id="2527982"/>
    <lineage>
        <taxon>Bacteria</taxon>
        <taxon>Pseudomonadati</taxon>
        <taxon>Planctomycetota</taxon>
        <taxon>Phycisphaerae</taxon>
        <taxon>Phycisphaerales</taxon>
        <taxon>Phycisphaeraceae</taxon>
        <taxon>Mucisphaera</taxon>
    </lineage>
</organism>
<dbReference type="GO" id="GO:0046872">
    <property type="term" value="F:metal ion binding"/>
    <property type="evidence" value="ECO:0007669"/>
    <property type="project" value="UniProtKB-KW"/>
</dbReference>
<keyword evidence="11" id="KW-1185">Reference proteome</keyword>
<dbReference type="InterPro" id="IPR036314">
    <property type="entry name" value="SOD_C_sf"/>
</dbReference>
<sequence length="244" mass="26770" precursor="true">MDRRAMIGTMAAVAGTAMASAAGVARAAHHEQAAEMPGYDSRSGQYVLPPLPYAYNALDAAIDEQTMRLHHDLHHAGYVRGLNGALAKLAEARESGDYAMVQHWSRKVSFNGGGHTLHTIFWSNMAPPSQGGGGEPEGALRDKIETDFGSVTKFKEHFSAAAGAVEGSGWGILGHDATSGKLIVVQGENQQKLTTWGITPVLVLDVWEHAYYLRYQNRRKEYIKNWWQVVNWSDVASRVSWHKA</sequence>
<feature type="domain" description="Manganese/iron superoxide dismutase C-terminal" evidence="9">
    <location>
        <begin position="136"/>
        <end position="238"/>
    </location>
</feature>
<name>A0A518BZZ0_9BACT</name>
<evidence type="ECO:0000256" key="1">
    <source>
        <dbReference type="ARBA" id="ARBA00008714"/>
    </source>
</evidence>
<dbReference type="PANTHER" id="PTHR11404:SF6">
    <property type="entry name" value="SUPEROXIDE DISMUTASE [MN], MITOCHONDRIAL"/>
    <property type="match status" value="1"/>
</dbReference>
<proteinExistence type="inferred from homology"/>
<dbReference type="PROSITE" id="PS00088">
    <property type="entry name" value="SOD_MN"/>
    <property type="match status" value="1"/>
</dbReference>
<evidence type="ECO:0000259" key="9">
    <source>
        <dbReference type="Pfam" id="PF02777"/>
    </source>
</evidence>
<keyword evidence="3 5" id="KW-0479">Metal-binding</keyword>
<evidence type="ECO:0000256" key="7">
    <source>
        <dbReference type="SAM" id="SignalP"/>
    </source>
</evidence>
<protein>
    <recommendedName>
        <fullName evidence="2 6">Superoxide dismutase</fullName>
        <ecNumber evidence="2 6">1.15.1.1</ecNumber>
    </recommendedName>
</protein>
<comment type="catalytic activity">
    <reaction evidence="6">
        <text>2 superoxide + 2 H(+) = H2O2 + O2</text>
        <dbReference type="Rhea" id="RHEA:20696"/>
        <dbReference type="ChEBI" id="CHEBI:15378"/>
        <dbReference type="ChEBI" id="CHEBI:15379"/>
        <dbReference type="ChEBI" id="CHEBI:16240"/>
        <dbReference type="ChEBI" id="CHEBI:18421"/>
        <dbReference type="EC" id="1.15.1.1"/>
    </reaction>
</comment>
<reference evidence="10 11" key="1">
    <citation type="submission" date="2019-02" db="EMBL/GenBank/DDBJ databases">
        <title>Deep-cultivation of Planctomycetes and their phenomic and genomic characterization uncovers novel biology.</title>
        <authorList>
            <person name="Wiegand S."/>
            <person name="Jogler M."/>
            <person name="Boedeker C."/>
            <person name="Pinto D."/>
            <person name="Vollmers J."/>
            <person name="Rivas-Marin E."/>
            <person name="Kohn T."/>
            <person name="Peeters S.H."/>
            <person name="Heuer A."/>
            <person name="Rast P."/>
            <person name="Oberbeckmann S."/>
            <person name="Bunk B."/>
            <person name="Jeske O."/>
            <person name="Meyerdierks A."/>
            <person name="Storesund J.E."/>
            <person name="Kallscheuer N."/>
            <person name="Luecker S."/>
            <person name="Lage O.M."/>
            <person name="Pohl T."/>
            <person name="Merkel B.J."/>
            <person name="Hornburger P."/>
            <person name="Mueller R.-W."/>
            <person name="Bruemmer F."/>
            <person name="Labrenz M."/>
            <person name="Spormann A.M."/>
            <person name="Op den Camp H."/>
            <person name="Overmann J."/>
            <person name="Amann R."/>
            <person name="Jetten M.S.M."/>
            <person name="Mascher T."/>
            <person name="Medema M.H."/>
            <person name="Devos D.P."/>
            <person name="Kaster A.-K."/>
            <person name="Ovreas L."/>
            <person name="Rohde M."/>
            <person name="Galperin M.Y."/>
            <person name="Jogler C."/>
        </authorList>
    </citation>
    <scope>NUCLEOTIDE SEQUENCE [LARGE SCALE GENOMIC DNA]</scope>
    <source>
        <strain evidence="10 11">Pan265</strain>
    </source>
</reference>
<dbReference type="Pfam" id="PF00081">
    <property type="entry name" value="Sod_Fe_N"/>
    <property type="match status" value="1"/>
</dbReference>
<dbReference type="InterPro" id="IPR036324">
    <property type="entry name" value="Mn/Fe_SOD_N_sf"/>
</dbReference>
<evidence type="ECO:0000313" key="10">
    <source>
        <dbReference type="EMBL" id="QDU72519.1"/>
    </source>
</evidence>
<comment type="similarity">
    <text evidence="1 6">Belongs to the iron/manganese superoxide dismutase family.</text>
</comment>
<keyword evidence="7" id="KW-0732">Signal</keyword>
<evidence type="ECO:0000256" key="2">
    <source>
        <dbReference type="ARBA" id="ARBA00012682"/>
    </source>
</evidence>
<dbReference type="GO" id="GO:0004784">
    <property type="term" value="F:superoxide dismutase activity"/>
    <property type="evidence" value="ECO:0007669"/>
    <property type="project" value="UniProtKB-EC"/>
</dbReference>
<dbReference type="Gene3D" id="3.55.40.20">
    <property type="entry name" value="Iron/manganese superoxide dismutase, C-terminal domain"/>
    <property type="match status" value="1"/>
</dbReference>
<feature type="binding site" evidence="5">
    <location>
        <position position="205"/>
    </location>
    <ligand>
        <name>Mn(2+)</name>
        <dbReference type="ChEBI" id="CHEBI:29035"/>
    </ligand>
</feature>
<dbReference type="PRINTS" id="PR01703">
    <property type="entry name" value="MNSODISMTASE"/>
</dbReference>
<dbReference type="SUPFAM" id="SSF54719">
    <property type="entry name" value="Fe,Mn superoxide dismutase (SOD), C-terminal domain"/>
    <property type="match status" value="1"/>
</dbReference>
<dbReference type="Proteomes" id="UP000320386">
    <property type="component" value="Chromosome"/>
</dbReference>
<dbReference type="PANTHER" id="PTHR11404">
    <property type="entry name" value="SUPEROXIDE DISMUTASE 2"/>
    <property type="match status" value="1"/>
</dbReference>
<evidence type="ECO:0000256" key="3">
    <source>
        <dbReference type="ARBA" id="ARBA00022723"/>
    </source>
</evidence>
<evidence type="ECO:0000313" key="11">
    <source>
        <dbReference type="Proteomes" id="UP000320386"/>
    </source>
</evidence>
<feature type="domain" description="Manganese/iron superoxide dismutase N-terminal" evidence="8">
    <location>
        <begin position="45"/>
        <end position="126"/>
    </location>
</feature>
<accession>A0A518BZZ0</accession>
<dbReference type="InterPro" id="IPR019832">
    <property type="entry name" value="Mn/Fe_SOD_C"/>
</dbReference>
<keyword evidence="4 6" id="KW-0560">Oxidoreductase</keyword>
<dbReference type="Gene3D" id="1.10.287.990">
    <property type="entry name" value="Fe,Mn superoxide dismutase (SOD) domain"/>
    <property type="match status" value="1"/>
</dbReference>
<dbReference type="InterPro" id="IPR001189">
    <property type="entry name" value="Mn/Fe_SOD"/>
</dbReference>
<dbReference type="InterPro" id="IPR019833">
    <property type="entry name" value="Mn/Fe_SOD_BS"/>
</dbReference>
<dbReference type="EMBL" id="CP036280">
    <property type="protein sequence ID" value="QDU72519.1"/>
    <property type="molecule type" value="Genomic_DNA"/>
</dbReference>
<feature type="binding site" evidence="5">
    <location>
        <position position="118"/>
    </location>
    <ligand>
        <name>Mn(2+)</name>
        <dbReference type="ChEBI" id="CHEBI:29035"/>
    </ligand>
</feature>
<dbReference type="InterPro" id="IPR019831">
    <property type="entry name" value="Mn/Fe_SOD_N"/>
</dbReference>
<dbReference type="InterPro" id="IPR050265">
    <property type="entry name" value="Fe/Mn_Superoxide_Dismutase"/>
</dbReference>
<dbReference type="SUPFAM" id="SSF46609">
    <property type="entry name" value="Fe,Mn superoxide dismutase (SOD), N-terminal domain"/>
    <property type="match status" value="1"/>
</dbReference>
<feature type="signal peptide" evidence="7">
    <location>
        <begin position="1"/>
        <end position="21"/>
    </location>
</feature>